<dbReference type="KEGG" id="csr:Cspa_c05680"/>
<dbReference type="InterPro" id="IPR011008">
    <property type="entry name" value="Dimeric_a/b-barrel"/>
</dbReference>
<dbReference type="EMBL" id="CP004121">
    <property type="protein sequence ID" value="AGF54362.1"/>
    <property type="molecule type" value="Genomic_DNA"/>
</dbReference>
<keyword evidence="3" id="KW-1185">Reference proteome</keyword>
<dbReference type="Proteomes" id="UP000011728">
    <property type="component" value="Chromosome"/>
</dbReference>
<dbReference type="Pfam" id="PF03992">
    <property type="entry name" value="ABM"/>
    <property type="match status" value="1"/>
</dbReference>
<evidence type="ECO:0000259" key="1">
    <source>
        <dbReference type="PROSITE" id="PS51725"/>
    </source>
</evidence>
<dbReference type="PATRIC" id="fig|931276.5.peg.530"/>
<gene>
    <name evidence="2" type="ORF">Cspa_c05680</name>
</gene>
<evidence type="ECO:0000313" key="3">
    <source>
        <dbReference type="Proteomes" id="UP000011728"/>
    </source>
</evidence>
<organism evidence="2 3">
    <name type="scientific">Clostridium saccharoperbutylacetonicum N1-4(HMT)</name>
    <dbReference type="NCBI Taxonomy" id="931276"/>
    <lineage>
        <taxon>Bacteria</taxon>
        <taxon>Bacillati</taxon>
        <taxon>Bacillota</taxon>
        <taxon>Clostridia</taxon>
        <taxon>Eubacteriales</taxon>
        <taxon>Clostridiaceae</taxon>
        <taxon>Clostridium</taxon>
    </lineage>
</organism>
<proteinExistence type="predicted"/>
<accession>M1MS00</accession>
<protein>
    <recommendedName>
        <fullName evidence="1">ABM domain-containing protein</fullName>
    </recommendedName>
</protein>
<reference evidence="2 3" key="1">
    <citation type="submission" date="2013-02" db="EMBL/GenBank/DDBJ databases">
        <title>Genome sequence of Clostridium saccharoperbutylacetonicum N1-4(HMT).</title>
        <authorList>
            <person name="Poehlein A."/>
            <person name="Daniel R."/>
        </authorList>
    </citation>
    <scope>NUCLEOTIDE SEQUENCE [LARGE SCALE GENOMIC DNA]</scope>
    <source>
        <strain evidence="3">N1-4(HMT)</strain>
    </source>
</reference>
<dbReference type="eggNOG" id="COG1359">
    <property type="taxonomic scope" value="Bacteria"/>
</dbReference>
<dbReference type="STRING" id="36745.CLSAP_05730"/>
<evidence type="ECO:0000313" key="2">
    <source>
        <dbReference type="EMBL" id="AGF54362.1"/>
    </source>
</evidence>
<dbReference type="InterPro" id="IPR007138">
    <property type="entry name" value="ABM_dom"/>
</dbReference>
<feature type="domain" description="ABM" evidence="1">
    <location>
        <begin position="3"/>
        <end position="94"/>
    </location>
</feature>
<name>M1MS00_9CLOT</name>
<dbReference type="PROSITE" id="PS51725">
    <property type="entry name" value="ABM"/>
    <property type="match status" value="1"/>
</dbReference>
<dbReference type="RefSeq" id="WP_015390688.1">
    <property type="nucleotide sequence ID" value="NC_020291.1"/>
</dbReference>
<dbReference type="HOGENOM" id="CLU_131496_1_0_9"/>
<dbReference type="OrthoDB" id="123158at2"/>
<dbReference type="Gene3D" id="3.30.70.100">
    <property type="match status" value="1"/>
</dbReference>
<dbReference type="AlphaFoldDB" id="M1MS00"/>
<sequence>MSITVNLYYSGINGNARKFAEEMENSGTAAAIRNEDGNEKYEYFFPMNDPETVLLIDSWRDQNAIDAHHASPMMTTIAHLRNKYDLHMKVERYVSDTVEVPSSDVKFIRE</sequence>
<dbReference type="SUPFAM" id="SSF54909">
    <property type="entry name" value="Dimeric alpha+beta barrel"/>
    <property type="match status" value="1"/>
</dbReference>